<protein>
    <submittedName>
        <fullName evidence="2">Uncharacterized protein</fullName>
    </submittedName>
</protein>
<evidence type="ECO:0000313" key="2">
    <source>
        <dbReference type="EMBL" id="GAA5484566.1"/>
    </source>
</evidence>
<keyword evidence="1" id="KW-1133">Transmembrane helix</keyword>
<keyword evidence="3" id="KW-1185">Reference proteome</keyword>
<keyword evidence="1" id="KW-0472">Membrane</keyword>
<comment type="caution">
    <text evidence="2">The sequence shown here is derived from an EMBL/GenBank/DDBJ whole genome shotgun (WGS) entry which is preliminary data.</text>
</comment>
<gene>
    <name evidence="2" type="ORF">Hsar01_03810</name>
</gene>
<evidence type="ECO:0000256" key="1">
    <source>
        <dbReference type="SAM" id="Phobius"/>
    </source>
</evidence>
<proteinExistence type="predicted"/>
<sequence>MNLHDHELDSIRLECPEVPEDIVRRVGQEVLSQNFDPATWARALTAVKNRKDEALATYSRLRIVQLMERRERELDRLRKTEFRRLNQCLGVRTVRELLDGMSRVGRGNLPRPKIPFLWLALLFVGSSGFAAAALRLLNLTFEAESILPIIAVSFAGVVTLLILAVGRFSPSHVVHWLWGEGVTVACMVACAGSLMMGTKVMLRTPRQVPGPQGGTLISASYQQQVAPVRGVMAPCFDLPEKTVLVSFDEEQE</sequence>
<keyword evidence="1" id="KW-0812">Transmembrane</keyword>
<name>A0ABP9UV28_9BACT</name>
<dbReference type="EMBL" id="BAABRI010000028">
    <property type="protein sequence ID" value="GAA5484566.1"/>
    <property type="molecule type" value="Genomic_DNA"/>
</dbReference>
<feature type="transmembrane region" description="Helical" evidence="1">
    <location>
        <begin position="116"/>
        <end position="134"/>
    </location>
</feature>
<feature type="transmembrane region" description="Helical" evidence="1">
    <location>
        <begin position="177"/>
        <end position="197"/>
    </location>
</feature>
<reference evidence="2 3" key="1">
    <citation type="submission" date="2024-02" db="EMBL/GenBank/DDBJ databases">
        <title>Haloferula sargassicola NBRC 104335.</title>
        <authorList>
            <person name="Ichikawa N."/>
            <person name="Katano-Makiyama Y."/>
            <person name="Hidaka K."/>
        </authorList>
    </citation>
    <scope>NUCLEOTIDE SEQUENCE [LARGE SCALE GENOMIC DNA]</scope>
    <source>
        <strain evidence="2 3">NBRC 104335</strain>
    </source>
</reference>
<evidence type="ECO:0000313" key="3">
    <source>
        <dbReference type="Proteomes" id="UP001476282"/>
    </source>
</evidence>
<organism evidence="2 3">
    <name type="scientific">Haloferula sargassicola</name>
    <dbReference type="NCBI Taxonomy" id="490096"/>
    <lineage>
        <taxon>Bacteria</taxon>
        <taxon>Pseudomonadati</taxon>
        <taxon>Verrucomicrobiota</taxon>
        <taxon>Verrucomicrobiia</taxon>
        <taxon>Verrucomicrobiales</taxon>
        <taxon>Verrucomicrobiaceae</taxon>
        <taxon>Haloferula</taxon>
    </lineage>
</organism>
<dbReference type="Proteomes" id="UP001476282">
    <property type="component" value="Unassembled WGS sequence"/>
</dbReference>
<feature type="transmembrane region" description="Helical" evidence="1">
    <location>
        <begin position="146"/>
        <end position="165"/>
    </location>
</feature>
<dbReference type="RefSeq" id="WP_353568670.1">
    <property type="nucleotide sequence ID" value="NZ_BAABRI010000028.1"/>
</dbReference>
<accession>A0ABP9UV28</accession>